<dbReference type="Pfam" id="PF01547">
    <property type="entry name" value="SBP_bac_1"/>
    <property type="match status" value="1"/>
</dbReference>
<dbReference type="InterPro" id="IPR050490">
    <property type="entry name" value="Bact_solute-bd_prot1"/>
</dbReference>
<sequence length="524" mass="57728">MKRTESKQASGDTNRPGSAETAPDWERKLSRLPLKGGGFSGETIARIEARVRRPPVPVRRRKLLWAPVAVLLLGVAVYAAMHGRSVTPDVNAGLSQLPETDFSLPALDPSLTYKLQVAVTDPSSFMVEYGRAFQQKYPNIRLELIPAGEEAAASSAVRQESSLQPLGEGKPDVMALRPAEFARLAGQGQLYALDGVIRQDAFPIETAHPGLIQALRAQGQGKLYGLASRFSQSAIYYNPELFDRYGIAHPKDGMTWEELLKIAESIGERGRKQGIYGFSAASMTNVSDLIVQMATDMKLQLTHSVKGKFMLDASRWRGAWDKVLADARKGYLYLPGQKLAAGASAADVKGEDPFSTGKAAMTLQSYGYASRLAIQSNRLDWDIVREPIRADRPGESMSLSIDQVYAVSAESPNLRAAWELVRFIQEEGGAKPPKNEQPDHWPAMPVVQLPGKRMEAFYSLEPRASLFEENVAAEEYDGVLRTMLSKLIWQKSEDILAGRLTVNKALQDMELEMQKALNQQAHGK</sequence>
<evidence type="ECO:0000313" key="3">
    <source>
        <dbReference type="EMBL" id="MEK8130916.1"/>
    </source>
</evidence>
<organism evidence="3 4">
    <name type="scientific">Paenibacillus filicis</name>
    <dbReference type="NCBI Taxonomy" id="669464"/>
    <lineage>
        <taxon>Bacteria</taxon>
        <taxon>Bacillati</taxon>
        <taxon>Bacillota</taxon>
        <taxon>Bacilli</taxon>
        <taxon>Bacillales</taxon>
        <taxon>Paenibacillaceae</taxon>
        <taxon>Paenibacillus</taxon>
    </lineage>
</organism>
<dbReference type="EMBL" id="JBBPCC010000017">
    <property type="protein sequence ID" value="MEK8130916.1"/>
    <property type="molecule type" value="Genomic_DNA"/>
</dbReference>
<evidence type="ECO:0000313" key="4">
    <source>
        <dbReference type="Proteomes" id="UP001469365"/>
    </source>
</evidence>
<dbReference type="PANTHER" id="PTHR43649">
    <property type="entry name" value="ARABINOSE-BINDING PROTEIN-RELATED"/>
    <property type="match status" value="1"/>
</dbReference>
<dbReference type="Proteomes" id="UP001469365">
    <property type="component" value="Unassembled WGS sequence"/>
</dbReference>
<feature type="region of interest" description="Disordered" evidence="1">
    <location>
        <begin position="1"/>
        <end position="34"/>
    </location>
</feature>
<dbReference type="InterPro" id="IPR006059">
    <property type="entry name" value="SBP"/>
</dbReference>
<name>A0ABU9DPX8_9BACL</name>
<feature type="transmembrane region" description="Helical" evidence="2">
    <location>
        <begin position="63"/>
        <end position="81"/>
    </location>
</feature>
<evidence type="ECO:0000256" key="2">
    <source>
        <dbReference type="SAM" id="Phobius"/>
    </source>
</evidence>
<gene>
    <name evidence="3" type="ORF">WMW72_23705</name>
</gene>
<keyword evidence="2" id="KW-1133">Transmembrane helix</keyword>
<feature type="compositionally biased region" description="Polar residues" evidence="1">
    <location>
        <begin position="7"/>
        <end position="16"/>
    </location>
</feature>
<reference evidence="3 4" key="1">
    <citation type="submission" date="2024-04" db="EMBL/GenBank/DDBJ databases">
        <title>draft genome sequnece of Paenibacillus filicis.</title>
        <authorList>
            <person name="Kim D.-U."/>
        </authorList>
    </citation>
    <scope>NUCLEOTIDE SEQUENCE [LARGE SCALE GENOMIC DNA]</scope>
    <source>
        <strain evidence="3 4">KACC14197</strain>
    </source>
</reference>
<proteinExistence type="predicted"/>
<keyword evidence="2" id="KW-0472">Membrane</keyword>
<keyword evidence="2" id="KW-0812">Transmembrane</keyword>
<dbReference type="Gene3D" id="3.40.190.10">
    <property type="entry name" value="Periplasmic binding protein-like II"/>
    <property type="match status" value="1"/>
</dbReference>
<accession>A0ABU9DPX8</accession>
<comment type="caution">
    <text evidence="3">The sequence shown here is derived from an EMBL/GenBank/DDBJ whole genome shotgun (WGS) entry which is preliminary data.</text>
</comment>
<keyword evidence="4" id="KW-1185">Reference proteome</keyword>
<protein>
    <submittedName>
        <fullName evidence="3">Extracellular solute-binding protein</fullName>
    </submittedName>
</protein>
<evidence type="ECO:0000256" key="1">
    <source>
        <dbReference type="SAM" id="MobiDB-lite"/>
    </source>
</evidence>
<dbReference type="SUPFAM" id="SSF53850">
    <property type="entry name" value="Periplasmic binding protein-like II"/>
    <property type="match status" value="1"/>
</dbReference>
<dbReference type="RefSeq" id="WP_341418055.1">
    <property type="nucleotide sequence ID" value="NZ_JBBPCC010000017.1"/>
</dbReference>